<keyword evidence="3 6" id="KW-0812">Transmembrane</keyword>
<sequence>MINIVDKLSGTQKKIGANLIALGFVQVTNFVIPIITFPYLVRVVGIDKYGTVSYALTILVYLITVTDYGFGISATREVAQNKNNCLHISALFFNVLAAKIFLLLIVTIGLAGGIIIYPRFGAEPIIYSSGFLYILGNVLLPTWFFQGVERMKYITYLNIISKLLILILLFLFIKERESYRYVVFIYGVANTLTGILGTYLAIKKEKLELRIPTIAAVKNQLTEGWAFFALSLSSLISNSSTIVILGFYVNDSELGKYSIAEKVTFLLWQLLIIVSQAMYPHVCQLAGESHERLVGFVKKIAFSLSFTMLFLCIALFGASEYLVYLITGSYQADIALVLKILSFNGFIVSLNIPFYQTLLAYKLQKHTANIFNIMVFVSVFLTVVLCWKAGIIGAAVVVVLTQTIIVLSLIVLLEYKFPQYSLWRTISKA</sequence>
<comment type="caution">
    <text evidence="7">The sequence shown here is derived from an EMBL/GenBank/DDBJ whole genome shotgun (WGS) entry which is preliminary data.</text>
</comment>
<evidence type="ECO:0000313" key="8">
    <source>
        <dbReference type="Proteomes" id="UP000290407"/>
    </source>
</evidence>
<evidence type="ECO:0000313" key="7">
    <source>
        <dbReference type="EMBL" id="RYC68541.1"/>
    </source>
</evidence>
<dbReference type="Proteomes" id="UP000290407">
    <property type="component" value="Unassembled WGS sequence"/>
</dbReference>
<dbReference type="InterPro" id="IPR002797">
    <property type="entry name" value="Polysacc_synth"/>
</dbReference>
<feature type="transmembrane region" description="Helical" evidence="6">
    <location>
        <begin position="20"/>
        <end position="40"/>
    </location>
</feature>
<dbReference type="GO" id="GO:0005886">
    <property type="term" value="C:plasma membrane"/>
    <property type="evidence" value="ECO:0007669"/>
    <property type="project" value="UniProtKB-SubCell"/>
</dbReference>
<feature type="transmembrane region" description="Helical" evidence="6">
    <location>
        <begin position="124"/>
        <end position="146"/>
    </location>
</feature>
<dbReference type="EMBL" id="SBLB01000005">
    <property type="protein sequence ID" value="RYC68541.1"/>
    <property type="molecule type" value="Genomic_DNA"/>
</dbReference>
<dbReference type="AlphaFoldDB" id="A0A4Q2ULH6"/>
<evidence type="ECO:0000256" key="3">
    <source>
        <dbReference type="ARBA" id="ARBA00022692"/>
    </source>
</evidence>
<evidence type="ECO:0000256" key="1">
    <source>
        <dbReference type="ARBA" id="ARBA00004651"/>
    </source>
</evidence>
<protein>
    <recommendedName>
        <fullName evidence="9">Flippase</fullName>
    </recommendedName>
</protein>
<dbReference type="PANTHER" id="PTHR30250:SF11">
    <property type="entry name" value="O-ANTIGEN TRANSPORTER-RELATED"/>
    <property type="match status" value="1"/>
</dbReference>
<feature type="transmembrane region" description="Helical" evidence="6">
    <location>
        <begin position="91"/>
        <end position="118"/>
    </location>
</feature>
<gene>
    <name evidence="7" type="ORF">EQG79_19530</name>
</gene>
<keyword evidence="5 6" id="KW-0472">Membrane</keyword>
<feature type="transmembrane region" description="Helical" evidence="6">
    <location>
        <begin position="334"/>
        <end position="355"/>
    </location>
</feature>
<comment type="subcellular location">
    <subcellularLocation>
        <location evidence="1">Cell membrane</location>
        <topology evidence="1">Multi-pass membrane protein</topology>
    </subcellularLocation>
</comment>
<feature type="transmembrane region" description="Helical" evidence="6">
    <location>
        <begin position="223"/>
        <end position="247"/>
    </location>
</feature>
<evidence type="ECO:0000256" key="4">
    <source>
        <dbReference type="ARBA" id="ARBA00022989"/>
    </source>
</evidence>
<feature type="transmembrane region" description="Helical" evidence="6">
    <location>
        <begin position="153"/>
        <end position="173"/>
    </location>
</feature>
<keyword evidence="8" id="KW-1185">Reference proteome</keyword>
<organism evidence="7 8">
    <name type="scientific">Spirosoma sordidisoli</name>
    <dbReference type="NCBI Taxonomy" id="2502893"/>
    <lineage>
        <taxon>Bacteria</taxon>
        <taxon>Pseudomonadati</taxon>
        <taxon>Bacteroidota</taxon>
        <taxon>Cytophagia</taxon>
        <taxon>Cytophagales</taxon>
        <taxon>Cytophagaceae</taxon>
        <taxon>Spirosoma</taxon>
    </lineage>
</organism>
<evidence type="ECO:0000256" key="5">
    <source>
        <dbReference type="ARBA" id="ARBA00023136"/>
    </source>
</evidence>
<evidence type="ECO:0008006" key="9">
    <source>
        <dbReference type="Google" id="ProtNLM"/>
    </source>
</evidence>
<feature type="transmembrane region" description="Helical" evidence="6">
    <location>
        <begin position="367"/>
        <end position="385"/>
    </location>
</feature>
<reference evidence="7 8" key="1">
    <citation type="submission" date="2019-01" db="EMBL/GenBank/DDBJ databases">
        <title>Spirosoma flava sp. nov., a propanil-degrading bacterium isolated from herbicide-contaminated soil.</title>
        <authorList>
            <person name="Zhang L."/>
            <person name="Jiang J.-D."/>
        </authorList>
    </citation>
    <scope>NUCLEOTIDE SEQUENCE [LARGE SCALE GENOMIC DNA]</scope>
    <source>
        <strain evidence="7 8">TY50</strain>
    </source>
</reference>
<dbReference type="PANTHER" id="PTHR30250">
    <property type="entry name" value="PST FAMILY PREDICTED COLANIC ACID TRANSPORTER"/>
    <property type="match status" value="1"/>
</dbReference>
<keyword evidence="4 6" id="KW-1133">Transmembrane helix</keyword>
<name>A0A4Q2ULH6_9BACT</name>
<accession>A0A4Q2ULH6</accession>
<feature type="transmembrane region" description="Helical" evidence="6">
    <location>
        <begin position="259"/>
        <end position="279"/>
    </location>
</feature>
<dbReference type="Pfam" id="PF01943">
    <property type="entry name" value="Polysacc_synt"/>
    <property type="match status" value="1"/>
</dbReference>
<feature type="transmembrane region" description="Helical" evidence="6">
    <location>
        <begin position="300"/>
        <end position="322"/>
    </location>
</feature>
<keyword evidence="2" id="KW-1003">Cell membrane</keyword>
<dbReference type="InterPro" id="IPR050833">
    <property type="entry name" value="Poly_Biosynth_Transport"/>
</dbReference>
<feature type="transmembrane region" description="Helical" evidence="6">
    <location>
        <begin position="52"/>
        <end position="70"/>
    </location>
</feature>
<proteinExistence type="predicted"/>
<feature type="transmembrane region" description="Helical" evidence="6">
    <location>
        <begin position="391"/>
        <end position="413"/>
    </location>
</feature>
<feature type="transmembrane region" description="Helical" evidence="6">
    <location>
        <begin position="179"/>
        <end position="202"/>
    </location>
</feature>
<dbReference type="RefSeq" id="WP_077919470.1">
    <property type="nucleotide sequence ID" value="NZ_SBLB01000005.1"/>
</dbReference>
<evidence type="ECO:0000256" key="6">
    <source>
        <dbReference type="SAM" id="Phobius"/>
    </source>
</evidence>
<evidence type="ECO:0000256" key="2">
    <source>
        <dbReference type="ARBA" id="ARBA00022475"/>
    </source>
</evidence>